<reference evidence="1" key="2">
    <citation type="submission" date="2020-09" db="EMBL/GenBank/DDBJ databases">
        <authorList>
            <person name="Sun Q."/>
            <person name="Zhou Y."/>
        </authorList>
    </citation>
    <scope>NUCLEOTIDE SEQUENCE</scope>
    <source>
        <strain evidence="1">CGMCC 1.15178</strain>
    </source>
</reference>
<name>A0A916YR79_9BACL</name>
<proteinExistence type="predicted"/>
<keyword evidence="2" id="KW-1185">Reference proteome</keyword>
<dbReference type="AlphaFoldDB" id="A0A916YR79"/>
<comment type="caution">
    <text evidence="1">The sequence shown here is derived from an EMBL/GenBank/DDBJ whole genome shotgun (WGS) entry which is preliminary data.</text>
</comment>
<gene>
    <name evidence="1" type="ORF">GCM10010911_14250</name>
</gene>
<reference evidence="1" key="1">
    <citation type="journal article" date="2014" name="Int. J. Syst. Evol. Microbiol.">
        <title>Complete genome sequence of Corynebacterium casei LMG S-19264T (=DSM 44701T), isolated from a smear-ripened cheese.</title>
        <authorList>
            <consortium name="US DOE Joint Genome Institute (JGI-PGF)"/>
            <person name="Walter F."/>
            <person name="Albersmeier A."/>
            <person name="Kalinowski J."/>
            <person name="Ruckert C."/>
        </authorList>
    </citation>
    <scope>NUCLEOTIDE SEQUENCE</scope>
    <source>
        <strain evidence="1">CGMCC 1.15178</strain>
    </source>
</reference>
<protein>
    <submittedName>
        <fullName evidence="1">Uncharacterized protein</fullName>
    </submittedName>
</protein>
<dbReference type="Proteomes" id="UP000612456">
    <property type="component" value="Unassembled WGS sequence"/>
</dbReference>
<organism evidence="1 2">
    <name type="scientific">Paenibacillus nasutitermitis</name>
    <dbReference type="NCBI Taxonomy" id="1652958"/>
    <lineage>
        <taxon>Bacteria</taxon>
        <taxon>Bacillati</taxon>
        <taxon>Bacillota</taxon>
        <taxon>Bacilli</taxon>
        <taxon>Bacillales</taxon>
        <taxon>Paenibacillaceae</taxon>
        <taxon>Paenibacillus</taxon>
    </lineage>
</organism>
<evidence type="ECO:0000313" key="1">
    <source>
        <dbReference type="EMBL" id="GGD57586.1"/>
    </source>
</evidence>
<evidence type="ECO:0000313" key="2">
    <source>
        <dbReference type="Proteomes" id="UP000612456"/>
    </source>
</evidence>
<dbReference type="EMBL" id="BMHP01000001">
    <property type="protein sequence ID" value="GGD57586.1"/>
    <property type="molecule type" value="Genomic_DNA"/>
</dbReference>
<accession>A0A916YR79</accession>
<sequence length="60" mass="7089">MVPRRATGIPAEKKEPPKIFNEFRSEVQKLNGHHEWHVNWQFNFISFITRMAAELAVILQ</sequence>